<organism evidence="2 3">
    <name type="scientific">Plectus sambesii</name>
    <dbReference type="NCBI Taxonomy" id="2011161"/>
    <lineage>
        <taxon>Eukaryota</taxon>
        <taxon>Metazoa</taxon>
        <taxon>Ecdysozoa</taxon>
        <taxon>Nematoda</taxon>
        <taxon>Chromadorea</taxon>
        <taxon>Plectida</taxon>
        <taxon>Plectina</taxon>
        <taxon>Plectoidea</taxon>
        <taxon>Plectidae</taxon>
        <taxon>Plectus</taxon>
    </lineage>
</organism>
<name>A0A914WJS1_9BILA</name>
<dbReference type="Pfam" id="PF00092">
    <property type="entry name" value="VWA"/>
    <property type="match status" value="1"/>
</dbReference>
<sequence>MYSIGPNAGQVQFVFVTYEEFADSAGTFSTASPDAQTLSDYIDDVIQLPIRDKNDRNIYNALVKVHNDLLPTDQNSGYRNTSEHILIVISAGTFNGTSTQWMPEADTLRGAFHQFVAIGLGQGVIPTNYAELVQLTNNADNVFFAPSSNDLKYVVGWLLEITCRNHNGGSLTSS</sequence>
<reference evidence="3" key="1">
    <citation type="submission" date="2022-11" db="UniProtKB">
        <authorList>
            <consortium name="WormBaseParasite"/>
        </authorList>
    </citation>
    <scope>IDENTIFICATION</scope>
</reference>
<accession>A0A914WJS1</accession>
<dbReference type="AlphaFoldDB" id="A0A914WJS1"/>
<dbReference type="InterPro" id="IPR036465">
    <property type="entry name" value="vWFA_dom_sf"/>
</dbReference>
<evidence type="ECO:0000259" key="1">
    <source>
        <dbReference type="PROSITE" id="PS50234"/>
    </source>
</evidence>
<proteinExistence type="predicted"/>
<protein>
    <submittedName>
        <fullName evidence="3">VWFA domain-containing protein</fullName>
    </submittedName>
</protein>
<evidence type="ECO:0000313" key="3">
    <source>
        <dbReference type="WBParaSite" id="PSAMB.scaffold4065size15814.g23413.t1"/>
    </source>
</evidence>
<dbReference type="InterPro" id="IPR002035">
    <property type="entry name" value="VWF_A"/>
</dbReference>
<feature type="domain" description="VWFA" evidence="1">
    <location>
        <begin position="1"/>
        <end position="158"/>
    </location>
</feature>
<keyword evidence="2" id="KW-1185">Reference proteome</keyword>
<dbReference type="WBParaSite" id="PSAMB.scaffold4065size15814.g23413.t1">
    <property type="protein sequence ID" value="PSAMB.scaffold4065size15814.g23413.t1"/>
    <property type="gene ID" value="PSAMB.scaffold4065size15814.g23413"/>
</dbReference>
<evidence type="ECO:0000313" key="2">
    <source>
        <dbReference type="Proteomes" id="UP000887566"/>
    </source>
</evidence>
<dbReference type="PROSITE" id="PS50234">
    <property type="entry name" value="VWFA"/>
    <property type="match status" value="1"/>
</dbReference>
<dbReference type="Gene3D" id="3.40.50.410">
    <property type="entry name" value="von Willebrand factor, type A domain"/>
    <property type="match status" value="1"/>
</dbReference>
<dbReference type="SUPFAM" id="SSF53300">
    <property type="entry name" value="vWA-like"/>
    <property type="match status" value="1"/>
</dbReference>
<dbReference type="Proteomes" id="UP000887566">
    <property type="component" value="Unplaced"/>
</dbReference>